<name>A0A182PES3_9DIPT</name>
<keyword evidence="1" id="KW-0812">Transmembrane</keyword>
<organism evidence="2 3">
    <name type="scientific">Anopheles epiroticus</name>
    <dbReference type="NCBI Taxonomy" id="199890"/>
    <lineage>
        <taxon>Eukaryota</taxon>
        <taxon>Metazoa</taxon>
        <taxon>Ecdysozoa</taxon>
        <taxon>Arthropoda</taxon>
        <taxon>Hexapoda</taxon>
        <taxon>Insecta</taxon>
        <taxon>Pterygota</taxon>
        <taxon>Neoptera</taxon>
        <taxon>Endopterygota</taxon>
        <taxon>Diptera</taxon>
        <taxon>Nematocera</taxon>
        <taxon>Culicoidea</taxon>
        <taxon>Culicidae</taxon>
        <taxon>Anophelinae</taxon>
        <taxon>Anopheles</taxon>
    </lineage>
</organism>
<proteinExistence type="predicted"/>
<dbReference type="VEuPathDB" id="VectorBase:AEPI005428"/>
<reference evidence="3" key="1">
    <citation type="submission" date="2013-03" db="EMBL/GenBank/DDBJ databases">
        <title>The Genome Sequence of Anopheles epiroticus epiroticus2.</title>
        <authorList>
            <consortium name="The Broad Institute Genomics Platform"/>
            <person name="Neafsey D.E."/>
            <person name="Howell P."/>
            <person name="Walker B."/>
            <person name="Young S.K."/>
            <person name="Zeng Q."/>
            <person name="Gargeya S."/>
            <person name="Fitzgerald M."/>
            <person name="Haas B."/>
            <person name="Abouelleil A."/>
            <person name="Allen A.W."/>
            <person name="Alvarado L."/>
            <person name="Arachchi H.M."/>
            <person name="Berlin A.M."/>
            <person name="Chapman S.B."/>
            <person name="Gainer-Dewar J."/>
            <person name="Goldberg J."/>
            <person name="Griggs A."/>
            <person name="Gujja S."/>
            <person name="Hansen M."/>
            <person name="Howarth C."/>
            <person name="Imamovic A."/>
            <person name="Ireland A."/>
            <person name="Larimer J."/>
            <person name="McCowan C."/>
            <person name="Murphy C."/>
            <person name="Pearson M."/>
            <person name="Poon T.W."/>
            <person name="Priest M."/>
            <person name="Roberts A."/>
            <person name="Saif S."/>
            <person name="Shea T."/>
            <person name="Sisk P."/>
            <person name="Sykes S."/>
            <person name="Wortman J."/>
            <person name="Nusbaum C."/>
            <person name="Birren B."/>
        </authorList>
    </citation>
    <scope>NUCLEOTIDE SEQUENCE [LARGE SCALE GENOMIC DNA]</scope>
    <source>
        <strain evidence="3">Epiroticus2</strain>
    </source>
</reference>
<feature type="transmembrane region" description="Helical" evidence="1">
    <location>
        <begin position="48"/>
        <end position="68"/>
    </location>
</feature>
<keyword evidence="1" id="KW-0472">Membrane</keyword>
<keyword evidence="1" id="KW-1133">Transmembrane helix</keyword>
<reference evidence="2" key="2">
    <citation type="submission" date="2020-05" db="UniProtKB">
        <authorList>
            <consortium name="EnsemblMetazoa"/>
        </authorList>
    </citation>
    <scope>IDENTIFICATION</scope>
    <source>
        <strain evidence="2">Epiroticus2</strain>
    </source>
</reference>
<accession>A0A182PES3</accession>
<evidence type="ECO:0000313" key="3">
    <source>
        <dbReference type="Proteomes" id="UP000075885"/>
    </source>
</evidence>
<keyword evidence="3" id="KW-1185">Reference proteome</keyword>
<protein>
    <submittedName>
        <fullName evidence="2">Uncharacterized protein</fullName>
    </submittedName>
</protein>
<dbReference type="EnsemblMetazoa" id="AEPI005428-RA">
    <property type="protein sequence ID" value="AEPI005428-PA"/>
    <property type="gene ID" value="AEPI005428"/>
</dbReference>
<sequence length="125" mass="14189">MKEKVFCVLIASFNLLAMVYTVTARNLHITMSGQYGASRTKEISLIRLFQMFLYAQLVFALMMVVYGYRFFDTVNVPILVKLYFSIMFIVCATELIIVSYTIDALNKKQNTAEGLVVYMPVGEAA</sequence>
<feature type="transmembrane region" description="Helical" evidence="1">
    <location>
        <begin position="80"/>
        <end position="102"/>
    </location>
</feature>
<evidence type="ECO:0000256" key="1">
    <source>
        <dbReference type="SAM" id="Phobius"/>
    </source>
</evidence>
<dbReference type="Proteomes" id="UP000075885">
    <property type="component" value="Unassembled WGS sequence"/>
</dbReference>
<evidence type="ECO:0000313" key="2">
    <source>
        <dbReference type="EnsemblMetazoa" id="AEPI005428-PA"/>
    </source>
</evidence>
<dbReference type="AlphaFoldDB" id="A0A182PES3"/>